<keyword evidence="2" id="KW-1185">Reference proteome</keyword>
<proteinExistence type="predicted"/>
<gene>
    <name evidence="1" type="ORF">ILYODFUR_013700</name>
</gene>
<accession>A0ABV0TUL6</accession>
<evidence type="ECO:0000313" key="1">
    <source>
        <dbReference type="EMBL" id="MEQ2236521.1"/>
    </source>
</evidence>
<protein>
    <submittedName>
        <fullName evidence="1">Uncharacterized protein</fullName>
    </submittedName>
</protein>
<evidence type="ECO:0000313" key="2">
    <source>
        <dbReference type="Proteomes" id="UP001482620"/>
    </source>
</evidence>
<dbReference type="Proteomes" id="UP001482620">
    <property type="component" value="Unassembled WGS sequence"/>
</dbReference>
<comment type="caution">
    <text evidence="1">The sequence shown here is derived from an EMBL/GenBank/DDBJ whole genome shotgun (WGS) entry which is preliminary data.</text>
</comment>
<name>A0ABV0TUL6_9TELE</name>
<sequence length="126" mass="14165">MLFVRPICGPIRGLFFSVDGFLFPLCFQQYGTCPTLLLCALFYLYSSLSSCSTLSHGSCKIKMTAQLDFALPMISFLFFYRPQTPDFSKSKNRVDPYSSSSSHHFFPFSFQQFISGSFSTLPGPTS</sequence>
<dbReference type="EMBL" id="JAHRIQ010047464">
    <property type="protein sequence ID" value="MEQ2236521.1"/>
    <property type="molecule type" value="Genomic_DNA"/>
</dbReference>
<reference evidence="1 2" key="1">
    <citation type="submission" date="2021-06" db="EMBL/GenBank/DDBJ databases">
        <authorList>
            <person name="Palmer J.M."/>
        </authorList>
    </citation>
    <scope>NUCLEOTIDE SEQUENCE [LARGE SCALE GENOMIC DNA]</scope>
    <source>
        <strain evidence="2">if_2019</strain>
        <tissue evidence="1">Muscle</tissue>
    </source>
</reference>
<organism evidence="1 2">
    <name type="scientific">Ilyodon furcidens</name>
    <name type="common">goldbreast splitfin</name>
    <dbReference type="NCBI Taxonomy" id="33524"/>
    <lineage>
        <taxon>Eukaryota</taxon>
        <taxon>Metazoa</taxon>
        <taxon>Chordata</taxon>
        <taxon>Craniata</taxon>
        <taxon>Vertebrata</taxon>
        <taxon>Euteleostomi</taxon>
        <taxon>Actinopterygii</taxon>
        <taxon>Neopterygii</taxon>
        <taxon>Teleostei</taxon>
        <taxon>Neoteleostei</taxon>
        <taxon>Acanthomorphata</taxon>
        <taxon>Ovalentaria</taxon>
        <taxon>Atherinomorphae</taxon>
        <taxon>Cyprinodontiformes</taxon>
        <taxon>Goodeidae</taxon>
        <taxon>Ilyodon</taxon>
    </lineage>
</organism>